<dbReference type="STRING" id="1798652.A3A43_02695"/>
<dbReference type="InterPro" id="IPR002616">
    <property type="entry name" value="tRNA_ribo_trans-like"/>
</dbReference>
<keyword evidence="2" id="KW-0808">Transferase</keyword>
<proteinExistence type="predicted"/>
<dbReference type="SUPFAM" id="SSF51713">
    <property type="entry name" value="tRNA-guanine transglycosylase"/>
    <property type="match status" value="1"/>
</dbReference>
<evidence type="ECO:0000256" key="2">
    <source>
        <dbReference type="ARBA" id="ARBA00022679"/>
    </source>
</evidence>
<dbReference type="Gene3D" id="3.20.20.105">
    <property type="entry name" value="Queuine tRNA-ribosyltransferase-like"/>
    <property type="match status" value="1"/>
</dbReference>
<name>A0A1G2CH87_9BACT</name>
<dbReference type="PANTHER" id="PTHR46499:SF1">
    <property type="entry name" value="QUEUINE TRNA-RIBOSYLTRANSFERASE"/>
    <property type="match status" value="1"/>
</dbReference>
<dbReference type="GO" id="GO:0002099">
    <property type="term" value="P:tRNA wobble guanine modification"/>
    <property type="evidence" value="ECO:0007669"/>
    <property type="project" value="TreeGrafter"/>
</dbReference>
<dbReference type="InterPro" id="IPR004803">
    <property type="entry name" value="TGT"/>
</dbReference>
<sequence length="387" mass="42706">MFEVLTKDGRSQARLGRLKTEHGDVETPAYVIVGTNAAVRTLRPEDLPATKTQIIIANTYHLWRELGDEGLDNYHGLHAEMEWNGPLMTDSGGFQVFSMGAAREHGVGKITKREAQAPQENLIRVTEVGVYFRGDEEEEYLDAELSIKIQEQLGADIIFAFDEPSSPLHDHAYTQTAMERTHRWAARSLEAKTSSQQLYGIVQGGRFEDLRTQSAKFIATLPFDGFGIGGSFGSSFGGEKTATLRELAWTIPHLPAGKPRHLLGMGRIEDIFAGVEAGIDTFDCVIPTREARHGALWTARGRFDILKGLEAASGEPIDDACACPVCADMGVTRGDLHARFRNKDPEAGRLATIHNVYFFNDLMEKIRAALAQGAFQTFKMHSLKALS</sequence>
<accession>A0A1G2CH87</accession>
<dbReference type="InterPro" id="IPR036511">
    <property type="entry name" value="TGT-like_sf"/>
</dbReference>
<feature type="domain" description="tRNA-guanine(15) transglycosylase-like" evidence="4">
    <location>
        <begin position="12"/>
        <end position="384"/>
    </location>
</feature>
<protein>
    <recommendedName>
        <fullName evidence="4">tRNA-guanine(15) transglycosylase-like domain-containing protein</fullName>
    </recommendedName>
</protein>
<dbReference type="InterPro" id="IPR050076">
    <property type="entry name" value="ArchSynthase1/Queuine_TRR"/>
</dbReference>
<evidence type="ECO:0000256" key="1">
    <source>
        <dbReference type="ARBA" id="ARBA00022676"/>
    </source>
</evidence>
<dbReference type="Pfam" id="PF01702">
    <property type="entry name" value="TGT"/>
    <property type="match status" value="1"/>
</dbReference>
<comment type="caution">
    <text evidence="5">The sequence shown here is derived from an EMBL/GenBank/DDBJ whole genome shotgun (WGS) entry which is preliminary data.</text>
</comment>
<dbReference type="GO" id="GO:0008479">
    <property type="term" value="F:tRNA-guanosine(34) queuine transglycosylase activity"/>
    <property type="evidence" value="ECO:0007669"/>
    <property type="project" value="InterPro"/>
</dbReference>
<dbReference type="PANTHER" id="PTHR46499">
    <property type="entry name" value="QUEUINE TRNA-RIBOSYLTRANSFERASE"/>
    <property type="match status" value="1"/>
</dbReference>
<evidence type="ECO:0000313" key="5">
    <source>
        <dbReference type="EMBL" id="OGZ00763.1"/>
    </source>
</evidence>
<dbReference type="NCBIfam" id="TIGR00430">
    <property type="entry name" value="Q_tRNA_tgt"/>
    <property type="match status" value="1"/>
</dbReference>
<reference evidence="5 6" key="1">
    <citation type="journal article" date="2016" name="Nat. Commun.">
        <title>Thousands of microbial genomes shed light on interconnected biogeochemical processes in an aquifer system.</title>
        <authorList>
            <person name="Anantharaman K."/>
            <person name="Brown C.T."/>
            <person name="Hug L.A."/>
            <person name="Sharon I."/>
            <person name="Castelle C.J."/>
            <person name="Probst A.J."/>
            <person name="Thomas B.C."/>
            <person name="Singh A."/>
            <person name="Wilkins M.J."/>
            <person name="Karaoz U."/>
            <person name="Brodie E.L."/>
            <person name="Williams K.H."/>
            <person name="Hubbard S.S."/>
            <person name="Banfield J.F."/>
        </authorList>
    </citation>
    <scope>NUCLEOTIDE SEQUENCE [LARGE SCALE GENOMIC DNA]</scope>
</reference>
<keyword evidence="1" id="KW-0328">Glycosyltransferase</keyword>
<evidence type="ECO:0000256" key="3">
    <source>
        <dbReference type="ARBA" id="ARBA00022694"/>
    </source>
</evidence>
<gene>
    <name evidence="5" type="ORF">A3A43_02695</name>
</gene>
<dbReference type="GO" id="GO:0005737">
    <property type="term" value="C:cytoplasm"/>
    <property type="evidence" value="ECO:0007669"/>
    <property type="project" value="TreeGrafter"/>
</dbReference>
<dbReference type="EMBL" id="MHLC01000027">
    <property type="protein sequence ID" value="OGZ00763.1"/>
    <property type="molecule type" value="Genomic_DNA"/>
</dbReference>
<evidence type="ECO:0000259" key="4">
    <source>
        <dbReference type="Pfam" id="PF01702"/>
    </source>
</evidence>
<evidence type="ECO:0000313" key="6">
    <source>
        <dbReference type="Proteomes" id="UP000178495"/>
    </source>
</evidence>
<organism evidence="5 6">
    <name type="scientific">Candidatus Liptonbacteria bacterium RIFCSPLOWO2_01_FULL_56_20</name>
    <dbReference type="NCBI Taxonomy" id="1798652"/>
    <lineage>
        <taxon>Bacteria</taxon>
        <taxon>Candidatus Liptoniibacteriota</taxon>
    </lineage>
</organism>
<dbReference type="NCBIfam" id="TIGR00449">
    <property type="entry name" value="tgt_general"/>
    <property type="match status" value="1"/>
</dbReference>
<dbReference type="Proteomes" id="UP000178495">
    <property type="component" value="Unassembled WGS sequence"/>
</dbReference>
<keyword evidence="3" id="KW-0819">tRNA processing</keyword>
<dbReference type="AlphaFoldDB" id="A0A1G2CH87"/>